<keyword evidence="2" id="KW-1185">Reference proteome</keyword>
<gene>
    <name evidence="1" type="ORF">M5K25_015713</name>
</gene>
<reference evidence="1 2" key="1">
    <citation type="journal article" date="2024" name="Plant Biotechnol. J.">
        <title>Dendrobium thyrsiflorum genome and its molecular insights into genes involved in important horticultural traits.</title>
        <authorList>
            <person name="Chen B."/>
            <person name="Wang J.Y."/>
            <person name="Zheng P.J."/>
            <person name="Li K.L."/>
            <person name="Liang Y.M."/>
            <person name="Chen X.F."/>
            <person name="Zhang C."/>
            <person name="Zhao X."/>
            <person name="He X."/>
            <person name="Zhang G.Q."/>
            <person name="Liu Z.J."/>
            <person name="Xu Q."/>
        </authorList>
    </citation>
    <scope>NUCLEOTIDE SEQUENCE [LARGE SCALE GENOMIC DNA]</scope>
    <source>
        <strain evidence="1">GZMU011</strain>
    </source>
</reference>
<protein>
    <submittedName>
        <fullName evidence="1">Uncharacterized protein</fullName>
    </submittedName>
</protein>
<dbReference type="Proteomes" id="UP001552299">
    <property type="component" value="Unassembled WGS sequence"/>
</dbReference>
<comment type="caution">
    <text evidence="1">The sequence shown here is derived from an EMBL/GenBank/DDBJ whole genome shotgun (WGS) entry which is preliminary data.</text>
</comment>
<proteinExistence type="predicted"/>
<dbReference type="AlphaFoldDB" id="A0ABD0UXY1"/>
<evidence type="ECO:0000313" key="1">
    <source>
        <dbReference type="EMBL" id="KAL0915306.1"/>
    </source>
</evidence>
<sequence length="131" mass="14979">MPPKSEDGWTTDYSFRTAVSDPQVSGNPSLGARNFRRWAGTTRQLLSDGLPVVVERRQAQQAVREGAEESWEGFGIISNTGAGFGKELLVERDSRFIYDDQGRVDVLRSPYFDPYPEWDLTIDDYLHRIRH</sequence>
<evidence type="ECO:0000313" key="2">
    <source>
        <dbReference type="Proteomes" id="UP001552299"/>
    </source>
</evidence>
<name>A0ABD0UXY1_DENTH</name>
<organism evidence="1 2">
    <name type="scientific">Dendrobium thyrsiflorum</name>
    <name type="common">Pinecone-like raceme dendrobium</name>
    <name type="synonym">Orchid</name>
    <dbReference type="NCBI Taxonomy" id="117978"/>
    <lineage>
        <taxon>Eukaryota</taxon>
        <taxon>Viridiplantae</taxon>
        <taxon>Streptophyta</taxon>
        <taxon>Embryophyta</taxon>
        <taxon>Tracheophyta</taxon>
        <taxon>Spermatophyta</taxon>
        <taxon>Magnoliopsida</taxon>
        <taxon>Liliopsida</taxon>
        <taxon>Asparagales</taxon>
        <taxon>Orchidaceae</taxon>
        <taxon>Epidendroideae</taxon>
        <taxon>Malaxideae</taxon>
        <taxon>Dendrobiinae</taxon>
        <taxon>Dendrobium</taxon>
    </lineage>
</organism>
<accession>A0ABD0UXY1</accession>
<dbReference type="EMBL" id="JANQDX010000012">
    <property type="protein sequence ID" value="KAL0915306.1"/>
    <property type="molecule type" value="Genomic_DNA"/>
</dbReference>